<accession>A0A084W9V6</accession>
<dbReference type="GO" id="GO:0046872">
    <property type="term" value="F:metal ion binding"/>
    <property type="evidence" value="ECO:0007669"/>
    <property type="project" value="UniProtKB-KW"/>
</dbReference>
<dbReference type="EnsemblMetazoa" id="ASIC015060-RA">
    <property type="protein sequence ID" value="ASIC015060-PA"/>
    <property type="gene ID" value="ASIC015060"/>
</dbReference>
<dbReference type="InterPro" id="IPR043504">
    <property type="entry name" value="Peptidase_S1_PA_chymotrypsin"/>
</dbReference>
<evidence type="ECO:0000256" key="9">
    <source>
        <dbReference type="ARBA" id="ARBA00022837"/>
    </source>
</evidence>
<evidence type="ECO:0000313" key="18">
    <source>
        <dbReference type="Proteomes" id="UP000030765"/>
    </source>
</evidence>
<dbReference type="PROSITE" id="PS50240">
    <property type="entry name" value="TRYPSIN_DOM"/>
    <property type="match status" value="1"/>
</dbReference>
<gene>
    <name evidence="16" type="ORF">ZHAS_00015060</name>
</gene>
<keyword evidence="9" id="KW-0106">Calcium</keyword>
<dbReference type="PANTHER" id="PTHR24256">
    <property type="entry name" value="TRYPTASE-RELATED"/>
    <property type="match status" value="1"/>
</dbReference>
<evidence type="ECO:0000313" key="16">
    <source>
        <dbReference type="EMBL" id="KFB47000.1"/>
    </source>
</evidence>
<dbReference type="VEuPathDB" id="VectorBase:ASIC015060"/>
<dbReference type="GO" id="GO:0004252">
    <property type="term" value="F:serine-type endopeptidase activity"/>
    <property type="evidence" value="ECO:0007669"/>
    <property type="project" value="InterPro"/>
</dbReference>
<dbReference type="STRING" id="74873.A0A084W9V6"/>
<evidence type="ECO:0000256" key="12">
    <source>
        <dbReference type="ARBA" id="ARBA00023157"/>
    </source>
</evidence>
<evidence type="ECO:0000256" key="6">
    <source>
        <dbReference type="ARBA" id="ARBA00022729"/>
    </source>
</evidence>
<evidence type="ECO:0000256" key="10">
    <source>
        <dbReference type="ARBA" id="ARBA00022859"/>
    </source>
</evidence>
<keyword evidence="10" id="KW-0391">Immunity</keyword>
<keyword evidence="12" id="KW-1015">Disulfide bond</keyword>
<reference evidence="17" key="2">
    <citation type="submission" date="2020-05" db="UniProtKB">
        <authorList>
            <consortium name="EnsemblMetazoa"/>
        </authorList>
    </citation>
    <scope>IDENTIFICATION</scope>
</reference>
<keyword evidence="11" id="KW-0865">Zymogen</keyword>
<dbReference type="InterPro" id="IPR033116">
    <property type="entry name" value="TRYPSIN_SER"/>
</dbReference>
<evidence type="ECO:0000259" key="15">
    <source>
        <dbReference type="PROSITE" id="PS50240"/>
    </source>
</evidence>
<dbReference type="EMBL" id="KE525326">
    <property type="protein sequence ID" value="KFB47000.1"/>
    <property type="molecule type" value="Genomic_DNA"/>
</dbReference>
<evidence type="ECO:0000256" key="11">
    <source>
        <dbReference type="ARBA" id="ARBA00023145"/>
    </source>
</evidence>
<sequence>MTQNSQPSFFTVTGWGETEKGTRSELQLHVVIPGLDNSVCNSVYKVANATLSHKQLCVGGLNGTDSCRGDSGGPLMRRVSNIWYLAGAVSFGAKVCGTAGLPGVYTNVEKYLGWIEDVTFVDQYW</sequence>
<dbReference type="PROSITE" id="PS00135">
    <property type="entry name" value="TRYPSIN_SER"/>
    <property type="match status" value="1"/>
</dbReference>
<proteinExistence type="inferred from homology"/>
<keyword evidence="7" id="KW-0378">Hydrolase</keyword>
<evidence type="ECO:0000256" key="1">
    <source>
        <dbReference type="ARBA" id="ARBA00004613"/>
    </source>
</evidence>
<evidence type="ECO:0000256" key="8">
    <source>
        <dbReference type="ARBA" id="ARBA00022825"/>
    </source>
</evidence>
<keyword evidence="3" id="KW-0399">Innate immunity</keyword>
<evidence type="ECO:0000256" key="3">
    <source>
        <dbReference type="ARBA" id="ARBA00022588"/>
    </source>
</evidence>
<dbReference type="InterPro" id="IPR009003">
    <property type="entry name" value="Peptidase_S1_PA"/>
</dbReference>
<evidence type="ECO:0000256" key="7">
    <source>
        <dbReference type="ARBA" id="ARBA00022801"/>
    </source>
</evidence>
<dbReference type="GO" id="GO:0005576">
    <property type="term" value="C:extracellular region"/>
    <property type="evidence" value="ECO:0007669"/>
    <property type="project" value="UniProtKB-SubCell"/>
</dbReference>
<evidence type="ECO:0000256" key="4">
    <source>
        <dbReference type="ARBA" id="ARBA00022670"/>
    </source>
</evidence>
<evidence type="ECO:0000256" key="13">
    <source>
        <dbReference type="ARBA" id="ARBA00023180"/>
    </source>
</evidence>
<dbReference type="AlphaFoldDB" id="A0A084W9V6"/>
<reference evidence="16 18" key="1">
    <citation type="journal article" date="2014" name="BMC Genomics">
        <title>Genome sequence of Anopheles sinensis provides insight into genetics basis of mosquito competence for malaria parasites.</title>
        <authorList>
            <person name="Zhou D."/>
            <person name="Zhang D."/>
            <person name="Ding G."/>
            <person name="Shi L."/>
            <person name="Hou Q."/>
            <person name="Ye Y."/>
            <person name="Xu Y."/>
            <person name="Zhou H."/>
            <person name="Xiong C."/>
            <person name="Li S."/>
            <person name="Yu J."/>
            <person name="Hong S."/>
            <person name="Yu X."/>
            <person name="Zou P."/>
            <person name="Chen C."/>
            <person name="Chang X."/>
            <person name="Wang W."/>
            <person name="Lv Y."/>
            <person name="Sun Y."/>
            <person name="Ma L."/>
            <person name="Shen B."/>
            <person name="Zhu C."/>
        </authorList>
    </citation>
    <scope>NUCLEOTIDE SEQUENCE [LARGE SCALE GENOMIC DNA]</scope>
</reference>
<comment type="similarity">
    <text evidence="14">Belongs to the peptidase S1 family. CLIP subfamily.</text>
</comment>
<dbReference type="EMBL" id="ATLV01021952">
    <property type="status" value="NOT_ANNOTATED_CDS"/>
    <property type="molecule type" value="Genomic_DNA"/>
</dbReference>
<keyword evidence="13" id="KW-0325">Glycoprotein</keyword>
<dbReference type="InterPro" id="IPR051487">
    <property type="entry name" value="Ser/Thr_Proteases_Immune/Dev"/>
</dbReference>
<name>A0A084W9V6_ANOSI</name>
<evidence type="ECO:0000256" key="2">
    <source>
        <dbReference type="ARBA" id="ARBA00022525"/>
    </source>
</evidence>
<protein>
    <submittedName>
        <fullName evidence="16">AGAP009844-PA-like protein</fullName>
    </submittedName>
</protein>
<dbReference type="GO" id="GO:0045087">
    <property type="term" value="P:innate immune response"/>
    <property type="evidence" value="ECO:0007669"/>
    <property type="project" value="UniProtKB-KW"/>
</dbReference>
<dbReference type="Gene3D" id="2.40.10.10">
    <property type="entry name" value="Trypsin-like serine proteases"/>
    <property type="match status" value="1"/>
</dbReference>
<keyword evidence="18" id="KW-1185">Reference proteome</keyword>
<dbReference type="Pfam" id="PF00089">
    <property type="entry name" value="Trypsin"/>
    <property type="match status" value="1"/>
</dbReference>
<dbReference type="FunFam" id="2.40.10.10:FF:000078">
    <property type="entry name" value="Serine protease H137"/>
    <property type="match status" value="1"/>
</dbReference>
<evidence type="ECO:0000313" key="17">
    <source>
        <dbReference type="EnsemblMetazoa" id="ASIC015060-PA"/>
    </source>
</evidence>
<dbReference type="SMART" id="SM00020">
    <property type="entry name" value="Tryp_SPc"/>
    <property type="match status" value="1"/>
</dbReference>
<dbReference type="VEuPathDB" id="VectorBase:ASIS013217"/>
<dbReference type="InterPro" id="IPR001254">
    <property type="entry name" value="Trypsin_dom"/>
</dbReference>
<evidence type="ECO:0000256" key="14">
    <source>
        <dbReference type="ARBA" id="ARBA00024195"/>
    </source>
</evidence>
<organism evidence="16">
    <name type="scientific">Anopheles sinensis</name>
    <name type="common">Mosquito</name>
    <dbReference type="NCBI Taxonomy" id="74873"/>
    <lineage>
        <taxon>Eukaryota</taxon>
        <taxon>Metazoa</taxon>
        <taxon>Ecdysozoa</taxon>
        <taxon>Arthropoda</taxon>
        <taxon>Hexapoda</taxon>
        <taxon>Insecta</taxon>
        <taxon>Pterygota</taxon>
        <taxon>Neoptera</taxon>
        <taxon>Endopterygota</taxon>
        <taxon>Diptera</taxon>
        <taxon>Nematocera</taxon>
        <taxon>Culicoidea</taxon>
        <taxon>Culicidae</taxon>
        <taxon>Anophelinae</taxon>
        <taxon>Anopheles</taxon>
    </lineage>
</organism>
<keyword evidence="8" id="KW-0720">Serine protease</keyword>
<keyword evidence="5" id="KW-0479">Metal-binding</keyword>
<keyword evidence="6" id="KW-0732">Signal</keyword>
<keyword evidence="2" id="KW-0964">Secreted</keyword>
<dbReference type="OMA" id="EIRTHAF"/>
<dbReference type="GO" id="GO:0006508">
    <property type="term" value="P:proteolysis"/>
    <property type="evidence" value="ECO:0007669"/>
    <property type="project" value="UniProtKB-KW"/>
</dbReference>
<dbReference type="OrthoDB" id="9981647at2759"/>
<feature type="domain" description="Peptidase S1" evidence="15">
    <location>
        <begin position="1"/>
        <end position="120"/>
    </location>
</feature>
<evidence type="ECO:0000256" key="5">
    <source>
        <dbReference type="ARBA" id="ARBA00022723"/>
    </source>
</evidence>
<dbReference type="SUPFAM" id="SSF50494">
    <property type="entry name" value="Trypsin-like serine proteases"/>
    <property type="match status" value="1"/>
</dbReference>
<keyword evidence="4" id="KW-0645">Protease</keyword>
<comment type="subcellular location">
    <subcellularLocation>
        <location evidence="1">Secreted</location>
    </subcellularLocation>
</comment>
<dbReference type="Proteomes" id="UP000030765">
    <property type="component" value="Unassembled WGS sequence"/>
</dbReference>